<protein>
    <submittedName>
        <fullName evidence="4">Wings apart-like protein homolog</fullName>
    </submittedName>
</protein>
<proteinExistence type="inferred from homology"/>
<gene>
    <name evidence="4" type="primary">LOC103522913</name>
</gene>
<dbReference type="STRING" id="121845.A0A1S3DR40"/>
<dbReference type="PANTHER" id="PTHR22100:SF13">
    <property type="entry name" value="WINGS APART-LIKE PROTEIN HOMOLOG"/>
    <property type="match status" value="1"/>
</dbReference>
<name>A0A1S3DR40_DIACI</name>
<dbReference type="AlphaFoldDB" id="A0A1S3DR40"/>
<dbReference type="Pfam" id="PF07814">
    <property type="entry name" value="WAPL"/>
    <property type="match status" value="1"/>
</dbReference>
<evidence type="ECO:0000313" key="3">
    <source>
        <dbReference type="Proteomes" id="UP000079169"/>
    </source>
</evidence>
<dbReference type="KEGG" id="dci:103522913"/>
<dbReference type="GeneID" id="103522913"/>
<feature type="domain" description="WAPL" evidence="2">
    <location>
        <begin position="1"/>
        <end position="113"/>
    </location>
</feature>
<dbReference type="InterPro" id="IPR011989">
    <property type="entry name" value="ARM-like"/>
</dbReference>
<dbReference type="Proteomes" id="UP000079169">
    <property type="component" value="Unplaced"/>
</dbReference>
<dbReference type="PaxDb" id="121845-A0A1S3DR40"/>
<dbReference type="InterPro" id="IPR012502">
    <property type="entry name" value="WAPL_dom"/>
</dbReference>
<dbReference type="Gene3D" id="1.25.10.10">
    <property type="entry name" value="Leucine-rich Repeat Variant"/>
    <property type="match status" value="1"/>
</dbReference>
<feature type="non-terminal residue" evidence="4">
    <location>
        <position position="113"/>
    </location>
</feature>
<reference evidence="4" key="1">
    <citation type="submission" date="2025-08" db="UniProtKB">
        <authorList>
            <consortium name="RefSeq"/>
        </authorList>
    </citation>
    <scope>IDENTIFICATION</scope>
</reference>
<dbReference type="PROSITE" id="PS51271">
    <property type="entry name" value="WAPL"/>
    <property type="match status" value="1"/>
</dbReference>
<keyword evidence="3" id="KW-1185">Reference proteome</keyword>
<evidence type="ECO:0000259" key="2">
    <source>
        <dbReference type="PROSITE" id="PS51271"/>
    </source>
</evidence>
<evidence type="ECO:0000313" key="4">
    <source>
        <dbReference type="RefSeq" id="XP_008486218.1"/>
    </source>
</evidence>
<organism evidence="3 4">
    <name type="scientific">Diaphorina citri</name>
    <name type="common">Asian citrus psyllid</name>
    <dbReference type="NCBI Taxonomy" id="121845"/>
    <lineage>
        <taxon>Eukaryota</taxon>
        <taxon>Metazoa</taxon>
        <taxon>Ecdysozoa</taxon>
        <taxon>Arthropoda</taxon>
        <taxon>Hexapoda</taxon>
        <taxon>Insecta</taxon>
        <taxon>Pterygota</taxon>
        <taxon>Neoptera</taxon>
        <taxon>Paraneoptera</taxon>
        <taxon>Hemiptera</taxon>
        <taxon>Sternorrhyncha</taxon>
        <taxon>Psylloidea</taxon>
        <taxon>Psyllidae</taxon>
        <taxon>Diaphorininae</taxon>
        <taxon>Diaphorina</taxon>
    </lineage>
</organism>
<dbReference type="InterPro" id="IPR039874">
    <property type="entry name" value="WAPL"/>
</dbReference>
<comment type="similarity">
    <text evidence="1">Belongs to the WAPL family.</text>
</comment>
<dbReference type="InterPro" id="IPR022771">
    <property type="entry name" value="WAPL_C"/>
</dbReference>
<sequence>MLNLLESDTSHKNALDDCGLSDTQLHKTRTRVRELCAEIQSQGHAKHLNLDNITVGHLAMETLLSLTSKRAGEWFKEELRELAKVRQYLPEHNFQDMIGVLDKYVRFMNLTMA</sequence>
<dbReference type="RefSeq" id="XP_008486218.1">
    <property type="nucleotide sequence ID" value="XM_008487996.2"/>
</dbReference>
<evidence type="ECO:0000256" key="1">
    <source>
        <dbReference type="ARBA" id="ARBA00006854"/>
    </source>
</evidence>
<dbReference type="PANTHER" id="PTHR22100">
    <property type="entry name" value="WINGS APART-LIKE PROTEIN HOMOLOG"/>
    <property type="match status" value="1"/>
</dbReference>
<accession>A0A1S3DR40</accession>